<dbReference type="EMBL" id="LHXV01000017">
    <property type="protein sequence ID" value="KXB01317.1"/>
    <property type="molecule type" value="Genomic_DNA"/>
</dbReference>
<evidence type="ECO:0000313" key="1">
    <source>
        <dbReference type="EMBL" id="KXB01317.1"/>
    </source>
</evidence>
<reference evidence="1 2" key="1">
    <citation type="journal article" date="2016" name="Sci. Rep.">
        <title>Metabolic traits of an uncultured archaeal lineage -MSBL1- from brine pools of the Red Sea.</title>
        <authorList>
            <person name="Mwirichia R."/>
            <person name="Alam I."/>
            <person name="Rashid M."/>
            <person name="Vinu M."/>
            <person name="Ba-Alawi W."/>
            <person name="Anthony Kamau A."/>
            <person name="Kamanda Ngugi D."/>
            <person name="Goker M."/>
            <person name="Klenk H.P."/>
            <person name="Bajic V."/>
            <person name="Stingl U."/>
        </authorList>
    </citation>
    <scope>NUCLEOTIDE SEQUENCE [LARGE SCALE GENOMIC DNA]</scope>
    <source>
        <strain evidence="1">SCGC-AAA259O05</strain>
    </source>
</reference>
<organism evidence="1 2">
    <name type="scientific">candidate division MSBL1 archaeon SCGC-AAA259O05</name>
    <dbReference type="NCBI Taxonomy" id="1698271"/>
    <lineage>
        <taxon>Archaea</taxon>
        <taxon>Methanobacteriati</taxon>
        <taxon>Methanobacteriota</taxon>
        <taxon>candidate division MSBL1</taxon>
    </lineage>
</organism>
<dbReference type="AlphaFoldDB" id="A0A133V4H1"/>
<evidence type="ECO:0000313" key="2">
    <source>
        <dbReference type="Proteomes" id="UP000070344"/>
    </source>
</evidence>
<sequence length="239" mass="28135">MPKKIEYPLSEGLIAKIYLNAFPDYITAYQVAKNIGVRPGQVTREINREEYSNLFNRKVEREKKKPIRSRAERFLAKLEKNLENNDTTLTKKERKQLKEYLGGPFRRATRRKYLNVNYDEPVNAYAKLLFQLSRIVAKEWTARFVAQEFKKIMPSATGGKRGLKGKTYELLEGSDVEKIWNDKEILEPVKEFPDGIFNKLATSDQLEVKGYMEDLKHWRRKTVPNFWKHIAEEMKDGKK</sequence>
<comment type="caution">
    <text evidence="1">The sequence shown here is derived from an EMBL/GenBank/DDBJ whole genome shotgun (WGS) entry which is preliminary data.</text>
</comment>
<accession>A0A133V4H1</accession>
<gene>
    <name evidence="1" type="ORF">AKJ41_02070</name>
</gene>
<keyword evidence="2" id="KW-1185">Reference proteome</keyword>
<dbReference type="Proteomes" id="UP000070344">
    <property type="component" value="Unassembled WGS sequence"/>
</dbReference>
<name>A0A133V4H1_9EURY</name>
<proteinExistence type="predicted"/>
<protein>
    <submittedName>
        <fullName evidence="1">Uncharacterized protein</fullName>
    </submittedName>
</protein>